<dbReference type="PANTHER" id="PTHR15343">
    <property type="entry name" value="CD7"/>
    <property type="match status" value="1"/>
</dbReference>
<feature type="transmembrane region" description="Helical" evidence="1">
    <location>
        <begin position="164"/>
        <end position="188"/>
    </location>
</feature>
<dbReference type="PANTHER" id="PTHR15343:SF0">
    <property type="entry name" value="T-CELL ANTIGEN CD7"/>
    <property type="match status" value="1"/>
</dbReference>
<dbReference type="OrthoDB" id="8917013at2759"/>
<name>A0A8T0BZC9_SILME</name>
<keyword evidence="1" id="KW-1133">Transmembrane helix</keyword>
<accession>A0A8T0BZC9</accession>
<evidence type="ECO:0000313" key="2">
    <source>
        <dbReference type="EMBL" id="KAF7711030.1"/>
    </source>
</evidence>
<evidence type="ECO:0000313" key="3">
    <source>
        <dbReference type="Proteomes" id="UP000606274"/>
    </source>
</evidence>
<dbReference type="AlphaFoldDB" id="A0A8T0BZC9"/>
<gene>
    <name evidence="2" type="ORF">HF521_000041</name>
</gene>
<keyword evidence="1" id="KW-0472">Membrane</keyword>
<dbReference type="InterPro" id="IPR039090">
    <property type="entry name" value="CD7"/>
</dbReference>
<organism evidence="2 3">
    <name type="scientific">Silurus meridionalis</name>
    <name type="common">Southern catfish</name>
    <name type="synonym">Silurus soldatovi meridionalis</name>
    <dbReference type="NCBI Taxonomy" id="175797"/>
    <lineage>
        <taxon>Eukaryota</taxon>
        <taxon>Metazoa</taxon>
        <taxon>Chordata</taxon>
        <taxon>Craniata</taxon>
        <taxon>Vertebrata</taxon>
        <taxon>Euteleostomi</taxon>
        <taxon>Actinopterygii</taxon>
        <taxon>Neopterygii</taxon>
        <taxon>Teleostei</taxon>
        <taxon>Ostariophysi</taxon>
        <taxon>Siluriformes</taxon>
        <taxon>Siluridae</taxon>
        <taxon>Silurus</taxon>
    </lineage>
</organism>
<keyword evidence="1" id="KW-0812">Transmembrane</keyword>
<keyword evidence="3" id="KW-1185">Reference proteome</keyword>
<proteinExistence type="predicted"/>
<dbReference type="EMBL" id="JABFDY010000001">
    <property type="protein sequence ID" value="KAF7711030.1"/>
    <property type="molecule type" value="Genomic_DNA"/>
</dbReference>
<dbReference type="GO" id="GO:0002250">
    <property type="term" value="P:adaptive immune response"/>
    <property type="evidence" value="ECO:0007669"/>
    <property type="project" value="InterPro"/>
</dbReference>
<protein>
    <recommendedName>
        <fullName evidence="4">Immunoglobulin V-set domain-containing protein</fullName>
    </recommendedName>
</protein>
<dbReference type="Proteomes" id="UP000606274">
    <property type="component" value="Unassembled WGS sequence"/>
</dbReference>
<sequence>MMVMVVMMMMMMEKYLLKCWRVSVCILAFCLSSALGDVQYLYSHRNSSIEFSCIPYEDSSMPFSFSLSREWIRKEQVLYHNFDTLKPSVKDATFQGRISDRTSEKRHVNVSIEQLRGSDTDLYVCTFHYETSSGFENRSGRNKIVLYVEDYHIEVCSCSSYKPLIFSLSAAAGLLIFIILILSAVHCLKQGSGGQVKSQPPVAIYEEMNGVRQKRNSHVQDEDSSLYVRPRKENPYIN</sequence>
<comment type="caution">
    <text evidence="2">The sequence shown here is derived from an EMBL/GenBank/DDBJ whole genome shotgun (WGS) entry which is preliminary data.</text>
</comment>
<dbReference type="InterPro" id="IPR013783">
    <property type="entry name" value="Ig-like_fold"/>
</dbReference>
<dbReference type="GO" id="GO:0016020">
    <property type="term" value="C:membrane"/>
    <property type="evidence" value="ECO:0007669"/>
    <property type="project" value="InterPro"/>
</dbReference>
<reference evidence="2" key="1">
    <citation type="submission" date="2020-08" db="EMBL/GenBank/DDBJ databases">
        <title>Chromosome-level assembly of Southern catfish (Silurus meridionalis) provides insights into visual adaptation to the nocturnal and benthic lifestyles.</title>
        <authorList>
            <person name="Zhang Y."/>
            <person name="Wang D."/>
            <person name="Peng Z."/>
        </authorList>
    </citation>
    <scope>NUCLEOTIDE SEQUENCE</scope>
    <source>
        <strain evidence="2">SWU-2019-XX</strain>
        <tissue evidence="2">Muscle</tissue>
    </source>
</reference>
<evidence type="ECO:0000256" key="1">
    <source>
        <dbReference type="SAM" id="Phobius"/>
    </source>
</evidence>
<dbReference type="Gene3D" id="2.60.40.10">
    <property type="entry name" value="Immunoglobulins"/>
    <property type="match status" value="1"/>
</dbReference>
<dbReference type="GO" id="GO:0038023">
    <property type="term" value="F:signaling receptor activity"/>
    <property type="evidence" value="ECO:0007669"/>
    <property type="project" value="InterPro"/>
</dbReference>
<evidence type="ECO:0008006" key="4">
    <source>
        <dbReference type="Google" id="ProtNLM"/>
    </source>
</evidence>